<sequence length="194" mass="22503">MDIETLKLDLEERLTKGRYEHTLRVTDTAIKLAETFRESEENAKIAALFHDYCKYDSLEEMKQTIASNSKLPDLLLSFHHELWHGPVASLRIEEKYGITNQEIKDAIFFHTTGRSNMTKLDKIIFLADYIEPGRDFPGLDEVRDTAKIDLTKACYLAAKNTVRYLMEKNRTVYPDSFHAYNDLNQQVFGGMKDE</sequence>
<evidence type="ECO:0000256" key="2">
    <source>
        <dbReference type="ARBA" id="ARBA00022723"/>
    </source>
</evidence>
<evidence type="ECO:0000259" key="7">
    <source>
        <dbReference type="SMART" id="SM00471"/>
    </source>
</evidence>
<dbReference type="PANTHER" id="PTHR35795:SF1">
    <property type="entry name" value="BIS(5'-NUCLEOSYL)-TETRAPHOSPHATASE, SYMMETRICAL"/>
    <property type="match status" value="1"/>
</dbReference>
<keyword evidence="2" id="KW-0479">Metal-binding</keyword>
<name>A0ABY5JQV6_9BACI</name>
<proteinExistence type="predicted"/>
<dbReference type="CDD" id="cd00077">
    <property type="entry name" value="HDc"/>
    <property type="match status" value="1"/>
</dbReference>
<dbReference type="Gene3D" id="1.10.3210.10">
    <property type="entry name" value="Hypothetical protein af1432"/>
    <property type="match status" value="1"/>
</dbReference>
<dbReference type="InterPro" id="IPR051094">
    <property type="entry name" value="Diverse_Catalytic_Enzymes"/>
</dbReference>
<evidence type="ECO:0000256" key="5">
    <source>
        <dbReference type="ARBA" id="ARBA00023004"/>
    </source>
</evidence>
<reference evidence="8" key="1">
    <citation type="submission" date="2022-07" db="EMBL/GenBank/DDBJ databases">
        <title>FELIX.</title>
        <authorList>
            <person name="Wan K.H."/>
            <person name="Park S."/>
            <person name="Lawrence Q."/>
            <person name="Eichenberger J.P."/>
            <person name="Booth B.W."/>
            <person name="Piaggio A.J."/>
            <person name="Chandler J.C."/>
            <person name="Franklin A.B."/>
            <person name="Celniker S.E."/>
        </authorList>
    </citation>
    <scope>NUCLEOTIDE SEQUENCE</scope>
    <source>
        <strain evidence="8">QA-1986 374</strain>
    </source>
</reference>
<dbReference type="Pfam" id="PF01966">
    <property type="entry name" value="HD"/>
    <property type="match status" value="1"/>
</dbReference>
<organism evidence="8 9">
    <name type="scientific">Oceanobacillus jeddahense</name>
    <dbReference type="NCBI Taxonomy" id="1462527"/>
    <lineage>
        <taxon>Bacteria</taxon>
        <taxon>Bacillati</taxon>
        <taxon>Bacillota</taxon>
        <taxon>Bacilli</taxon>
        <taxon>Bacillales</taxon>
        <taxon>Bacillaceae</taxon>
        <taxon>Oceanobacillus</taxon>
    </lineage>
</organism>
<evidence type="ECO:0000256" key="6">
    <source>
        <dbReference type="ARBA" id="ARBA00049417"/>
    </source>
</evidence>
<dbReference type="Proteomes" id="UP001059773">
    <property type="component" value="Chromosome"/>
</dbReference>
<keyword evidence="9" id="KW-1185">Reference proteome</keyword>
<evidence type="ECO:0000256" key="1">
    <source>
        <dbReference type="ARBA" id="ARBA00012506"/>
    </source>
</evidence>
<dbReference type="SMART" id="SM00471">
    <property type="entry name" value="HDc"/>
    <property type="match status" value="1"/>
</dbReference>
<dbReference type="InterPro" id="IPR005249">
    <property type="entry name" value="YqeK"/>
</dbReference>
<evidence type="ECO:0000256" key="4">
    <source>
        <dbReference type="ARBA" id="ARBA00022801"/>
    </source>
</evidence>
<dbReference type="SUPFAM" id="SSF109604">
    <property type="entry name" value="HD-domain/PDEase-like"/>
    <property type="match status" value="1"/>
</dbReference>
<dbReference type="NCBIfam" id="TIGR00488">
    <property type="entry name" value="bis(5'-nucleosyl)-tetraphosphatase (symmetrical) YqeK"/>
    <property type="match status" value="1"/>
</dbReference>
<protein>
    <recommendedName>
        <fullName evidence="1">bis(5'-nucleosyl)-tetraphosphatase (symmetrical)</fullName>
        <ecNumber evidence="1">3.6.1.41</ecNumber>
    </recommendedName>
</protein>
<dbReference type="GO" id="GO:0008803">
    <property type="term" value="F:bis(5'-nucleosyl)-tetraphosphatase (symmetrical) activity"/>
    <property type="evidence" value="ECO:0007669"/>
    <property type="project" value="UniProtKB-EC"/>
</dbReference>
<dbReference type="RefSeq" id="WP_256706843.1">
    <property type="nucleotide sequence ID" value="NZ_CP101914.1"/>
</dbReference>
<evidence type="ECO:0000313" key="9">
    <source>
        <dbReference type="Proteomes" id="UP001059773"/>
    </source>
</evidence>
<dbReference type="EMBL" id="CP101914">
    <property type="protein sequence ID" value="UUI01451.1"/>
    <property type="molecule type" value="Genomic_DNA"/>
</dbReference>
<dbReference type="PANTHER" id="PTHR35795">
    <property type="entry name" value="SLR1885 PROTEIN"/>
    <property type="match status" value="1"/>
</dbReference>
<dbReference type="InterPro" id="IPR003607">
    <property type="entry name" value="HD/PDEase_dom"/>
</dbReference>
<keyword evidence="5" id="KW-0408">Iron</keyword>
<feature type="domain" description="HD/PDEase" evidence="7">
    <location>
        <begin position="14"/>
        <end position="142"/>
    </location>
</feature>
<dbReference type="InterPro" id="IPR006674">
    <property type="entry name" value="HD_domain"/>
</dbReference>
<comment type="catalytic activity">
    <reaction evidence="6">
        <text>P(1),P(4)-bis(5'-adenosyl) tetraphosphate + H2O = 2 ADP + 2 H(+)</text>
        <dbReference type="Rhea" id="RHEA:24252"/>
        <dbReference type="ChEBI" id="CHEBI:15377"/>
        <dbReference type="ChEBI" id="CHEBI:15378"/>
        <dbReference type="ChEBI" id="CHEBI:58141"/>
        <dbReference type="ChEBI" id="CHEBI:456216"/>
        <dbReference type="EC" id="3.6.1.41"/>
    </reaction>
</comment>
<evidence type="ECO:0000313" key="8">
    <source>
        <dbReference type="EMBL" id="UUI01451.1"/>
    </source>
</evidence>
<accession>A0ABY5JQV6</accession>
<gene>
    <name evidence="8" type="primary">yqeK</name>
    <name evidence="8" type="ORF">NP439_15480</name>
</gene>
<dbReference type="EC" id="3.6.1.41" evidence="1"/>
<evidence type="ECO:0000256" key="3">
    <source>
        <dbReference type="ARBA" id="ARBA00022741"/>
    </source>
</evidence>
<keyword evidence="4 8" id="KW-0378">Hydrolase</keyword>
<keyword evidence="3" id="KW-0547">Nucleotide-binding</keyword>